<organism evidence="1 2">
    <name type="scientific">Mucilaginibacter lutimaris</name>
    <dbReference type="NCBI Taxonomy" id="931629"/>
    <lineage>
        <taxon>Bacteria</taxon>
        <taxon>Pseudomonadati</taxon>
        <taxon>Bacteroidota</taxon>
        <taxon>Sphingobacteriia</taxon>
        <taxon>Sphingobacteriales</taxon>
        <taxon>Sphingobacteriaceae</taxon>
        <taxon>Mucilaginibacter</taxon>
    </lineage>
</organism>
<keyword evidence="2" id="KW-1185">Reference proteome</keyword>
<evidence type="ECO:0000313" key="1">
    <source>
        <dbReference type="EMBL" id="MFD0767129.1"/>
    </source>
</evidence>
<sequence>MEKIIFEYKDADDEYALESAWAVKTSDGYKLDNILFYTLGYALGDVVSVDERNGELYVTGLIEESGHSTIRILFNNTDDVQPTRNKLKEMGCDSELSNISILISVDVPSDIDYKIIKKYLYQGEVDGVWNYEEACLAHEV</sequence>
<gene>
    <name evidence="1" type="ORF">ACFQZI_19905</name>
</gene>
<accession>A0ABW2ZLL2</accession>
<dbReference type="EMBL" id="JBHTIA010000023">
    <property type="protein sequence ID" value="MFD0767129.1"/>
    <property type="molecule type" value="Genomic_DNA"/>
</dbReference>
<dbReference type="InterPro" id="IPR025361">
    <property type="entry name" value="DUF4265"/>
</dbReference>
<dbReference type="RefSeq" id="WP_377145637.1">
    <property type="nucleotide sequence ID" value="NZ_JBHTIA010000023.1"/>
</dbReference>
<protein>
    <submittedName>
        <fullName evidence="1">DUF4265 domain-containing protein</fullName>
    </submittedName>
</protein>
<comment type="caution">
    <text evidence="1">The sequence shown here is derived from an EMBL/GenBank/DDBJ whole genome shotgun (WGS) entry which is preliminary data.</text>
</comment>
<dbReference type="Proteomes" id="UP001597073">
    <property type="component" value="Unassembled WGS sequence"/>
</dbReference>
<proteinExistence type="predicted"/>
<dbReference type="Pfam" id="PF14085">
    <property type="entry name" value="DUF4265"/>
    <property type="match status" value="1"/>
</dbReference>
<name>A0ABW2ZLL2_9SPHI</name>
<evidence type="ECO:0000313" key="2">
    <source>
        <dbReference type="Proteomes" id="UP001597073"/>
    </source>
</evidence>
<reference evidence="2" key="1">
    <citation type="journal article" date="2019" name="Int. J. Syst. Evol. Microbiol.">
        <title>The Global Catalogue of Microorganisms (GCM) 10K type strain sequencing project: providing services to taxonomists for standard genome sequencing and annotation.</title>
        <authorList>
            <consortium name="The Broad Institute Genomics Platform"/>
            <consortium name="The Broad Institute Genome Sequencing Center for Infectious Disease"/>
            <person name="Wu L."/>
            <person name="Ma J."/>
        </authorList>
    </citation>
    <scope>NUCLEOTIDE SEQUENCE [LARGE SCALE GENOMIC DNA]</scope>
    <source>
        <strain evidence="2">CCUG 60742</strain>
    </source>
</reference>